<dbReference type="KEGG" id="sbae:DSM104329_04604"/>
<organism evidence="1 2">
    <name type="scientific">Capillimicrobium parvum</name>
    <dbReference type="NCBI Taxonomy" id="2884022"/>
    <lineage>
        <taxon>Bacteria</taxon>
        <taxon>Bacillati</taxon>
        <taxon>Actinomycetota</taxon>
        <taxon>Thermoleophilia</taxon>
        <taxon>Solirubrobacterales</taxon>
        <taxon>Capillimicrobiaceae</taxon>
        <taxon>Capillimicrobium</taxon>
    </lineage>
</organism>
<accession>A0A9E6Y2E3</accession>
<reference evidence="1" key="1">
    <citation type="journal article" date="2022" name="Int. J. Syst. Evol. Microbiol.">
        <title>Pseudomonas aegrilactucae sp. nov. and Pseudomonas morbosilactucae sp. nov., pathogens causing bacterial rot of lettuce in Japan.</title>
        <authorList>
            <person name="Sawada H."/>
            <person name="Fujikawa T."/>
            <person name="Satou M."/>
        </authorList>
    </citation>
    <scope>NUCLEOTIDE SEQUENCE</scope>
    <source>
        <strain evidence="1">0166_1</strain>
    </source>
</reference>
<name>A0A9E6Y2E3_9ACTN</name>
<evidence type="ECO:0000313" key="1">
    <source>
        <dbReference type="EMBL" id="UGS38181.1"/>
    </source>
</evidence>
<gene>
    <name evidence="1" type="ORF">DSM104329_04604</name>
</gene>
<sequence length="36" mass="3972">MIRVMHDGRTLDQPFLDLCDRPIPGLPAVDRLAAAP</sequence>
<evidence type="ECO:0000313" key="2">
    <source>
        <dbReference type="Proteomes" id="UP001162834"/>
    </source>
</evidence>
<dbReference type="AlphaFoldDB" id="A0A9E6Y2E3"/>
<keyword evidence="2" id="KW-1185">Reference proteome</keyword>
<protein>
    <submittedName>
        <fullName evidence="1">Uncharacterized protein</fullName>
    </submittedName>
</protein>
<dbReference type="EMBL" id="CP087164">
    <property type="protein sequence ID" value="UGS38181.1"/>
    <property type="molecule type" value="Genomic_DNA"/>
</dbReference>
<proteinExistence type="predicted"/>
<dbReference type="Proteomes" id="UP001162834">
    <property type="component" value="Chromosome"/>
</dbReference>